<feature type="chain" id="PRO_5041358718" description="Pectinesterase inhibitor domain-containing protein" evidence="2">
    <location>
        <begin position="25"/>
        <end position="204"/>
    </location>
</feature>
<proteinExistence type="predicted"/>
<gene>
    <name evidence="4" type="ORF">LSALG_LOCUS34672</name>
</gene>
<dbReference type="InterPro" id="IPR051955">
    <property type="entry name" value="PME_Inhibitor"/>
</dbReference>
<evidence type="ECO:0000313" key="5">
    <source>
        <dbReference type="Proteomes" id="UP001177003"/>
    </source>
</evidence>
<feature type="domain" description="Pectinesterase inhibitor" evidence="3">
    <location>
        <begin position="41"/>
        <end position="198"/>
    </location>
</feature>
<dbReference type="CDD" id="cd15798">
    <property type="entry name" value="PMEI-like_3"/>
    <property type="match status" value="1"/>
</dbReference>
<dbReference type="PANTHER" id="PTHR31080">
    <property type="entry name" value="PECTINESTERASE INHIBITOR-LIKE"/>
    <property type="match status" value="1"/>
</dbReference>
<evidence type="ECO:0000313" key="4">
    <source>
        <dbReference type="EMBL" id="CAI9295749.1"/>
    </source>
</evidence>
<dbReference type="GO" id="GO:0004857">
    <property type="term" value="F:enzyme inhibitor activity"/>
    <property type="evidence" value="ECO:0007669"/>
    <property type="project" value="InterPro"/>
</dbReference>
<dbReference type="EMBL" id="OX465084">
    <property type="protein sequence ID" value="CAI9295749.1"/>
    <property type="molecule type" value="Genomic_DNA"/>
</dbReference>
<accession>A0AA36EGZ4</accession>
<reference evidence="4" key="1">
    <citation type="submission" date="2023-04" db="EMBL/GenBank/DDBJ databases">
        <authorList>
            <person name="Vijverberg K."/>
            <person name="Xiong W."/>
            <person name="Schranz E."/>
        </authorList>
    </citation>
    <scope>NUCLEOTIDE SEQUENCE</scope>
</reference>
<name>A0AA36EGZ4_LACSI</name>
<dbReference type="Gene3D" id="1.20.140.40">
    <property type="entry name" value="Invertase/pectin methylesterase inhibitor family protein"/>
    <property type="match status" value="1"/>
</dbReference>
<dbReference type="PANTHER" id="PTHR31080:SF15">
    <property type="entry name" value="INVERTASE"/>
    <property type="match status" value="1"/>
</dbReference>
<evidence type="ECO:0000256" key="1">
    <source>
        <dbReference type="ARBA" id="ARBA00022729"/>
    </source>
</evidence>
<keyword evidence="1 2" id="KW-0732">Signal</keyword>
<dbReference type="AlphaFoldDB" id="A0AA36EGZ4"/>
<evidence type="ECO:0000256" key="2">
    <source>
        <dbReference type="SAM" id="SignalP"/>
    </source>
</evidence>
<dbReference type="NCBIfam" id="TIGR01614">
    <property type="entry name" value="PME_inhib"/>
    <property type="match status" value="1"/>
</dbReference>
<organism evidence="4 5">
    <name type="scientific">Lactuca saligna</name>
    <name type="common">Willowleaf lettuce</name>
    <dbReference type="NCBI Taxonomy" id="75948"/>
    <lineage>
        <taxon>Eukaryota</taxon>
        <taxon>Viridiplantae</taxon>
        <taxon>Streptophyta</taxon>
        <taxon>Embryophyta</taxon>
        <taxon>Tracheophyta</taxon>
        <taxon>Spermatophyta</taxon>
        <taxon>Magnoliopsida</taxon>
        <taxon>eudicotyledons</taxon>
        <taxon>Gunneridae</taxon>
        <taxon>Pentapetalae</taxon>
        <taxon>asterids</taxon>
        <taxon>campanulids</taxon>
        <taxon>Asterales</taxon>
        <taxon>Asteraceae</taxon>
        <taxon>Cichorioideae</taxon>
        <taxon>Cichorieae</taxon>
        <taxon>Lactucinae</taxon>
        <taxon>Lactuca</taxon>
    </lineage>
</organism>
<dbReference type="Proteomes" id="UP001177003">
    <property type="component" value="Chromosome 8"/>
</dbReference>
<dbReference type="SMART" id="SM00856">
    <property type="entry name" value="PMEI"/>
    <property type="match status" value="1"/>
</dbReference>
<sequence length="204" mass="22027">MEHANFFSLLFLIFMATAMVMSMAADPQSSTTTTTSTTTQAYTNFVKTSCNATTYPSVCLTSLLPYANSVKSNPIRLVKQALSATVKSASATRSTVSKLAKSKNISKGDAAILKDCIEELKDSIDEITDSLKAVSSLGSSVNKRFAISNAQTWTSAAITDVYTCIDEFSDQKVSPAVKKKIRSSIVNIARRSSNALYLINHLNI</sequence>
<protein>
    <recommendedName>
        <fullName evidence="3">Pectinesterase inhibitor domain-containing protein</fullName>
    </recommendedName>
</protein>
<dbReference type="Pfam" id="PF04043">
    <property type="entry name" value="PMEI"/>
    <property type="match status" value="1"/>
</dbReference>
<keyword evidence="5" id="KW-1185">Reference proteome</keyword>
<dbReference type="SUPFAM" id="SSF101148">
    <property type="entry name" value="Plant invertase/pectin methylesterase inhibitor"/>
    <property type="match status" value="1"/>
</dbReference>
<feature type="signal peptide" evidence="2">
    <location>
        <begin position="1"/>
        <end position="24"/>
    </location>
</feature>
<dbReference type="InterPro" id="IPR006501">
    <property type="entry name" value="Pectinesterase_inhib_dom"/>
</dbReference>
<evidence type="ECO:0000259" key="3">
    <source>
        <dbReference type="SMART" id="SM00856"/>
    </source>
</evidence>
<dbReference type="InterPro" id="IPR035513">
    <property type="entry name" value="Invertase/methylesterase_inhib"/>
</dbReference>